<accession>A0ABU1SIK6</accession>
<dbReference type="EMBL" id="JAVDUM010000017">
    <property type="protein sequence ID" value="MDR6868717.1"/>
    <property type="molecule type" value="Genomic_DNA"/>
</dbReference>
<sequence>MSALAIRFSDPQRATRDALRVLLPLYGLDASVSMSRPDLATGVPLSRPHIRVRSGVPVRSSQVSASADVRLTVFAVDEGAAMSLAADVEAVLLAELSTDDLLGFGALSGPVPGTDTDTGRPIAFVSLSARLRPHHLSRKD</sequence>
<evidence type="ECO:0000313" key="2">
    <source>
        <dbReference type="Proteomes" id="UP001259347"/>
    </source>
</evidence>
<name>A0ABU1SIK6_9MICO</name>
<evidence type="ECO:0000313" key="1">
    <source>
        <dbReference type="EMBL" id="MDR6868717.1"/>
    </source>
</evidence>
<organism evidence="1 2">
    <name type="scientific">Microbacterium resistens</name>
    <dbReference type="NCBI Taxonomy" id="156977"/>
    <lineage>
        <taxon>Bacteria</taxon>
        <taxon>Bacillati</taxon>
        <taxon>Actinomycetota</taxon>
        <taxon>Actinomycetes</taxon>
        <taxon>Micrococcales</taxon>
        <taxon>Microbacteriaceae</taxon>
        <taxon>Microbacterium</taxon>
    </lineage>
</organism>
<comment type="caution">
    <text evidence="1">The sequence shown here is derived from an EMBL/GenBank/DDBJ whole genome shotgun (WGS) entry which is preliminary data.</text>
</comment>
<dbReference type="RefSeq" id="WP_310022817.1">
    <property type="nucleotide sequence ID" value="NZ_JAVDUM010000017.1"/>
</dbReference>
<proteinExistence type="predicted"/>
<evidence type="ECO:0008006" key="3">
    <source>
        <dbReference type="Google" id="ProtNLM"/>
    </source>
</evidence>
<dbReference type="Proteomes" id="UP001259347">
    <property type="component" value="Unassembled WGS sequence"/>
</dbReference>
<reference evidence="1 2" key="1">
    <citation type="submission" date="2023-07" db="EMBL/GenBank/DDBJ databases">
        <title>Sorghum-associated microbial communities from plants grown in Nebraska, USA.</title>
        <authorList>
            <person name="Schachtman D."/>
        </authorList>
    </citation>
    <scope>NUCLEOTIDE SEQUENCE [LARGE SCALE GENOMIC DNA]</scope>
    <source>
        <strain evidence="1 2">2980</strain>
    </source>
</reference>
<protein>
    <recommendedName>
        <fullName evidence="3">Tail terminator</fullName>
    </recommendedName>
</protein>
<gene>
    <name evidence="1" type="ORF">J2Y69_003341</name>
</gene>
<keyword evidence="2" id="KW-1185">Reference proteome</keyword>